<dbReference type="GO" id="GO:0003676">
    <property type="term" value="F:nucleic acid binding"/>
    <property type="evidence" value="ECO:0007669"/>
    <property type="project" value="InterPro"/>
</dbReference>
<keyword evidence="2" id="KW-1185">Reference proteome</keyword>
<evidence type="ECO:0000313" key="1">
    <source>
        <dbReference type="EMBL" id="GFY00301.1"/>
    </source>
</evidence>
<accession>A0A8X6RU70</accession>
<comment type="caution">
    <text evidence="1">The sequence shown here is derived from an EMBL/GenBank/DDBJ whole genome shotgun (WGS) entry which is preliminary data.</text>
</comment>
<dbReference type="Proteomes" id="UP000887159">
    <property type="component" value="Unassembled WGS sequence"/>
</dbReference>
<dbReference type="EMBL" id="BMAU01021219">
    <property type="protein sequence ID" value="GFY00301.1"/>
    <property type="molecule type" value="Genomic_DNA"/>
</dbReference>
<evidence type="ECO:0000313" key="2">
    <source>
        <dbReference type="Proteomes" id="UP000887159"/>
    </source>
</evidence>
<reference evidence="1" key="1">
    <citation type="submission" date="2020-08" db="EMBL/GenBank/DDBJ databases">
        <title>Multicomponent nature underlies the extraordinary mechanical properties of spider dragline silk.</title>
        <authorList>
            <person name="Kono N."/>
            <person name="Nakamura H."/>
            <person name="Mori M."/>
            <person name="Yoshida Y."/>
            <person name="Ohtoshi R."/>
            <person name="Malay A.D."/>
            <person name="Moran D.A.P."/>
            <person name="Tomita M."/>
            <person name="Numata K."/>
            <person name="Arakawa K."/>
        </authorList>
    </citation>
    <scope>NUCLEOTIDE SEQUENCE</scope>
</reference>
<dbReference type="InterPro" id="IPR052709">
    <property type="entry name" value="Transposase-MT_Hybrid"/>
</dbReference>
<dbReference type="Gene3D" id="3.30.420.10">
    <property type="entry name" value="Ribonuclease H-like superfamily/Ribonuclease H"/>
    <property type="match status" value="1"/>
</dbReference>
<dbReference type="AlphaFoldDB" id="A0A8X6RU70"/>
<organism evidence="1 2">
    <name type="scientific">Trichonephila clavipes</name>
    <name type="common">Golden silk orbweaver</name>
    <name type="synonym">Nephila clavipes</name>
    <dbReference type="NCBI Taxonomy" id="2585209"/>
    <lineage>
        <taxon>Eukaryota</taxon>
        <taxon>Metazoa</taxon>
        <taxon>Ecdysozoa</taxon>
        <taxon>Arthropoda</taxon>
        <taxon>Chelicerata</taxon>
        <taxon>Arachnida</taxon>
        <taxon>Araneae</taxon>
        <taxon>Araneomorphae</taxon>
        <taxon>Entelegynae</taxon>
        <taxon>Araneoidea</taxon>
        <taxon>Nephilidae</taxon>
        <taxon>Trichonephila</taxon>
    </lineage>
</organism>
<sequence length="121" mass="13760">MERIDHPSCSPDLVPSDFSLFPKLKNWLKGQIFQPKQQFQNNVQAGLSHLTSAIYFEEDHLLTVHMSADELQIDHEFVQQIIAQNLGMKKRVIDIDDIPNIQRGFGTPSQTKAYKISSGHA</sequence>
<dbReference type="InterPro" id="IPR036397">
    <property type="entry name" value="RNaseH_sf"/>
</dbReference>
<dbReference type="PANTHER" id="PTHR46060:SF1">
    <property type="entry name" value="MARINER MOS1 TRANSPOSASE-LIKE PROTEIN"/>
    <property type="match status" value="1"/>
</dbReference>
<gene>
    <name evidence="1" type="ORF">TNCV_4711031</name>
</gene>
<name>A0A8X6RU70_TRICX</name>
<proteinExistence type="predicted"/>
<dbReference type="PANTHER" id="PTHR46060">
    <property type="entry name" value="MARINER MOS1 TRANSPOSASE-LIKE PROTEIN"/>
    <property type="match status" value="1"/>
</dbReference>
<protein>
    <submittedName>
        <fullName evidence="1">Uncharacterized protein</fullName>
    </submittedName>
</protein>